<reference evidence="5" key="1">
    <citation type="submission" date="2016-01" db="EMBL/GenBank/DDBJ databases">
        <title>Genome sequencing of Roseivirga ehrenbergii KMM 6017.</title>
        <authorList>
            <person name="Selvaratnam C."/>
            <person name="Thevarajoo S."/>
            <person name="Goh K.M."/>
            <person name="Ee R."/>
            <person name="Chan K.-G."/>
            <person name="Chong C.S."/>
        </authorList>
    </citation>
    <scope>NUCLEOTIDE SEQUENCE [LARGE SCALE GENOMIC DNA]</scope>
    <source>
        <strain evidence="5">KMM 6017</strain>
    </source>
</reference>
<sequence>MTIGKDEKRLFSLDLYPYLYLGFLSLKSLLRIMKLFKKLIIIPALILLGSTNIYASDAADTTKYLQPKAEHIKEAIMVTQILDYFHYRDVDLNDSLSSVILDNFIESLDASKNYFLASDIKSFQKYRFAFDDDLKRGNLVPAFYIFNIYKKRVEERLKYALAESRKKFDFTKNEEFVFDREKAPYPQSLQEQDELWRKVVKHQALSLKLSGSDDKKISETLVTRYERFKSNVDKYNSTDVFEILMNSVTEAFDPHTNYFGPRSAEDFQRESSKAMEGIGATLQQDDDFTKIVELRPGGPAFLSGQIDIDDRVVGIAQGADGEMVDVVGWRSDEVAGQIRGPKGTLVRIEFLPAGRPIGSQTKIVNIVRDKIKYDEAKAKSQVVQYEEGGKTYNLGIITLPDFYLDSEGLEEGEKDFSSATSDVKKLITQLQEDGVDGVMLDLRNNGGGSLLEAISLSGLFLPGGPVVQIKYANGQIAKEDDKEKMFYSGPLSVMTNRFSASASEIFAGALQDYKRAVIVGEQTYGKGTVQNVRGLNDFLREPTTDELGLIKYTIAKFYRVSGSSTQHLGVSPDISLPSAFSAEEFGESSKPSALPWDKIPAAKFTPLDYVDNDLIAQLRKSHEKRLKTDQSLIDYQYDINELNKARAKTTVSLNYEVRKKEAADFEAKRDARVKIGDSLKELGSSKGVKNHALDELKDPFLKESIILLAEQIAAKRSKG</sequence>
<dbReference type="InterPro" id="IPR020992">
    <property type="entry name" value="Tail_Prtase_C"/>
</dbReference>
<dbReference type="GO" id="GO:0030288">
    <property type="term" value="C:outer membrane-bounded periplasmic space"/>
    <property type="evidence" value="ECO:0007669"/>
    <property type="project" value="TreeGrafter"/>
</dbReference>
<proteinExistence type="predicted"/>
<dbReference type="InterPro" id="IPR004447">
    <property type="entry name" value="Peptidase_S41A"/>
</dbReference>
<dbReference type="Gene3D" id="3.90.226.10">
    <property type="entry name" value="2-enoyl-CoA Hydratase, Chain A, domain 1"/>
    <property type="match status" value="1"/>
</dbReference>
<dbReference type="InterPro" id="IPR036034">
    <property type="entry name" value="PDZ_sf"/>
</dbReference>
<evidence type="ECO:0000313" key="6">
    <source>
        <dbReference type="Proteomes" id="UP000075583"/>
    </source>
</evidence>
<keyword evidence="2" id="KW-0378">Hydrolase</keyword>
<dbReference type="NCBIfam" id="TIGR00225">
    <property type="entry name" value="prc"/>
    <property type="match status" value="1"/>
</dbReference>
<accession>A0A150XTN5</accession>
<dbReference type="GO" id="GO:0004175">
    <property type="term" value="F:endopeptidase activity"/>
    <property type="evidence" value="ECO:0007669"/>
    <property type="project" value="TreeGrafter"/>
</dbReference>
<dbReference type="SMART" id="SM00245">
    <property type="entry name" value="TSPc"/>
    <property type="match status" value="1"/>
</dbReference>
<dbReference type="Gene3D" id="2.30.42.10">
    <property type="match status" value="1"/>
</dbReference>
<dbReference type="SUPFAM" id="SSF52096">
    <property type="entry name" value="ClpP/crotonase"/>
    <property type="match status" value="1"/>
</dbReference>
<organism evidence="5 6">
    <name type="scientific">Roseivirga ehrenbergii (strain DSM 102268 / JCM 13514 / KCTC 12282 / NCIMB 14502 / KMM 6017)</name>
    <dbReference type="NCBI Taxonomy" id="279360"/>
    <lineage>
        <taxon>Bacteria</taxon>
        <taxon>Pseudomonadati</taxon>
        <taxon>Bacteroidota</taxon>
        <taxon>Cytophagia</taxon>
        <taxon>Cytophagales</taxon>
        <taxon>Roseivirgaceae</taxon>
        <taxon>Roseivirga</taxon>
    </lineage>
</organism>
<evidence type="ECO:0000256" key="1">
    <source>
        <dbReference type="ARBA" id="ARBA00022670"/>
    </source>
</evidence>
<evidence type="ECO:0000256" key="3">
    <source>
        <dbReference type="ARBA" id="ARBA00022825"/>
    </source>
</evidence>
<dbReference type="EMBL" id="LQZQ01000001">
    <property type="protein sequence ID" value="KYG82128.1"/>
    <property type="molecule type" value="Genomic_DNA"/>
</dbReference>
<dbReference type="Pfam" id="PF17804">
    <property type="entry name" value="TSP_NTD"/>
    <property type="match status" value="1"/>
</dbReference>
<gene>
    <name evidence="5" type="ORF">MB14_01660</name>
</gene>
<evidence type="ECO:0000256" key="2">
    <source>
        <dbReference type="ARBA" id="ARBA00022801"/>
    </source>
</evidence>
<protein>
    <recommendedName>
        <fullName evidence="4">Tail specific protease domain-containing protein</fullName>
    </recommendedName>
</protein>
<dbReference type="Proteomes" id="UP000075583">
    <property type="component" value="Unassembled WGS sequence"/>
</dbReference>
<dbReference type="CDD" id="cd06782">
    <property type="entry name" value="cpPDZ_CPP-like"/>
    <property type="match status" value="1"/>
</dbReference>
<keyword evidence="3" id="KW-0720">Serine protease</keyword>
<dbReference type="GO" id="GO:0008236">
    <property type="term" value="F:serine-type peptidase activity"/>
    <property type="evidence" value="ECO:0007669"/>
    <property type="project" value="UniProtKB-KW"/>
</dbReference>
<evidence type="ECO:0000313" key="5">
    <source>
        <dbReference type="EMBL" id="KYG82128.1"/>
    </source>
</evidence>
<dbReference type="PANTHER" id="PTHR32060">
    <property type="entry name" value="TAIL-SPECIFIC PROTEASE"/>
    <property type="match status" value="1"/>
</dbReference>
<dbReference type="STRING" id="279360.MB14_01660"/>
<dbReference type="GO" id="GO:0006508">
    <property type="term" value="P:proteolysis"/>
    <property type="evidence" value="ECO:0007669"/>
    <property type="project" value="UniProtKB-KW"/>
</dbReference>
<dbReference type="PANTHER" id="PTHR32060:SF22">
    <property type="entry name" value="CARBOXYL-TERMINAL-PROCESSING PEPTIDASE 3, CHLOROPLASTIC"/>
    <property type="match status" value="1"/>
</dbReference>
<dbReference type="FunFam" id="3.90.226.10:FF:000090">
    <property type="entry name" value="Tail-specific protease"/>
    <property type="match status" value="1"/>
</dbReference>
<keyword evidence="1" id="KW-0645">Protease</keyword>
<dbReference type="SUPFAM" id="SSF50156">
    <property type="entry name" value="PDZ domain-like"/>
    <property type="match status" value="1"/>
</dbReference>
<feature type="domain" description="Tail specific protease" evidence="4">
    <location>
        <begin position="359"/>
        <end position="577"/>
    </location>
</feature>
<evidence type="ECO:0000259" key="4">
    <source>
        <dbReference type="SMART" id="SM00245"/>
    </source>
</evidence>
<dbReference type="InterPro" id="IPR029045">
    <property type="entry name" value="ClpP/crotonase-like_dom_sf"/>
</dbReference>
<keyword evidence="6" id="KW-1185">Reference proteome</keyword>
<dbReference type="GO" id="GO:0007165">
    <property type="term" value="P:signal transduction"/>
    <property type="evidence" value="ECO:0007669"/>
    <property type="project" value="TreeGrafter"/>
</dbReference>
<comment type="caution">
    <text evidence="5">The sequence shown here is derived from an EMBL/GenBank/DDBJ whole genome shotgun (WGS) entry which is preliminary data.</text>
</comment>
<dbReference type="AlphaFoldDB" id="A0A150XTN5"/>
<dbReference type="InterPro" id="IPR040573">
    <property type="entry name" value="TSP_N"/>
</dbReference>
<name>A0A150XTN5_ROSEK</name>
<dbReference type="Pfam" id="PF03572">
    <property type="entry name" value="Peptidase_S41"/>
    <property type="match status" value="1"/>
</dbReference>
<dbReference type="InterPro" id="IPR005151">
    <property type="entry name" value="Tail-specific_protease"/>
</dbReference>
<dbReference type="Pfam" id="PF11818">
    <property type="entry name" value="DUF3340"/>
    <property type="match status" value="1"/>
</dbReference>
<dbReference type="CDD" id="cd07560">
    <property type="entry name" value="Peptidase_S41_CPP"/>
    <property type="match status" value="1"/>
</dbReference>